<evidence type="ECO:0000313" key="3">
    <source>
        <dbReference type="Proteomes" id="UP000599391"/>
    </source>
</evidence>
<gene>
    <name evidence="2" type="ORF">I8751_22150</name>
</gene>
<comment type="caution">
    <text evidence="2">The sequence shown here is derived from an EMBL/GenBank/DDBJ whole genome shotgun (WGS) entry which is preliminary data.</text>
</comment>
<dbReference type="AlphaFoldDB" id="A0A8J7HGS0"/>
<sequence length="115" mass="12973">MLLDEDSQAKYLVNLLQVASHDVVTVNAVGLMNRPDSVVLDQARQDQRVLLTRNCNDFLELHQANPTHSGILAIYQNSDAAKNMSYQLIVKAIANLEAAEYALKNQFVILNQWNY</sequence>
<evidence type="ECO:0000259" key="1">
    <source>
        <dbReference type="Pfam" id="PF18480"/>
    </source>
</evidence>
<dbReference type="EMBL" id="JAECZB010000088">
    <property type="protein sequence ID" value="MBH8554997.1"/>
    <property type="molecule type" value="Genomic_DNA"/>
</dbReference>
<proteinExistence type="predicted"/>
<feature type="domain" description="DUF5615" evidence="1">
    <location>
        <begin position="2"/>
        <end position="111"/>
    </location>
</feature>
<reference evidence="2 3" key="1">
    <citation type="journal article" date="2021" name="Int. J. Syst. Evol. Microbiol.">
        <title>Amazonocrinis nigriterrae gen. nov., sp. nov., Atlanticothrix silvestris gen. nov., sp. nov. and Dendronalium phyllosphericum gen. nov., sp. nov., nostocacean cyanobacteria from Brazilian environments.</title>
        <authorList>
            <person name="Alvarenga D.O."/>
            <person name="Andreote A.P.D."/>
            <person name="Branco L.H.Z."/>
            <person name="Delbaje E."/>
            <person name="Cruz R.B."/>
            <person name="Varani A.M."/>
            <person name="Fiore M.F."/>
        </authorList>
    </citation>
    <scope>NUCLEOTIDE SEQUENCE [LARGE SCALE GENOMIC DNA]</scope>
    <source>
        <strain evidence="2 3">CENA357</strain>
    </source>
</reference>
<evidence type="ECO:0000313" key="2">
    <source>
        <dbReference type="EMBL" id="MBH8554997.1"/>
    </source>
</evidence>
<protein>
    <submittedName>
        <fullName evidence="2">DUF5615 family PIN-like protein</fullName>
    </submittedName>
</protein>
<keyword evidence="3" id="KW-1185">Reference proteome</keyword>
<dbReference type="Proteomes" id="UP000599391">
    <property type="component" value="Unassembled WGS sequence"/>
</dbReference>
<dbReference type="InterPro" id="IPR041049">
    <property type="entry name" value="DUF5615"/>
</dbReference>
<organism evidence="2 3">
    <name type="scientific">Atlanticothrix silvestris CENA357</name>
    <dbReference type="NCBI Taxonomy" id="1725252"/>
    <lineage>
        <taxon>Bacteria</taxon>
        <taxon>Bacillati</taxon>
        <taxon>Cyanobacteriota</taxon>
        <taxon>Cyanophyceae</taxon>
        <taxon>Nostocales</taxon>
        <taxon>Nodulariaceae</taxon>
        <taxon>Atlanticothrix</taxon>
        <taxon>Atlanticothrix silvestris</taxon>
    </lineage>
</organism>
<name>A0A8J7HGS0_9CYAN</name>
<accession>A0A8J7HGS0</accession>
<dbReference type="Pfam" id="PF18480">
    <property type="entry name" value="DUF5615"/>
    <property type="match status" value="1"/>
</dbReference>